<proteinExistence type="predicted"/>
<evidence type="ECO:0000256" key="1">
    <source>
        <dbReference type="SAM" id="Phobius"/>
    </source>
</evidence>
<keyword evidence="1" id="KW-0812">Transmembrane</keyword>
<reference evidence="3" key="1">
    <citation type="submission" date="2017-09" db="EMBL/GenBank/DDBJ databases">
        <title>Depth-based differentiation of microbial function through sediment-hosted aquifers and enrichment of novel symbionts in the deep terrestrial subsurface.</title>
        <authorList>
            <person name="Probst A.J."/>
            <person name="Ladd B."/>
            <person name="Jarett J.K."/>
            <person name="Geller-Mcgrath D.E."/>
            <person name="Sieber C.M.K."/>
            <person name="Emerson J.B."/>
            <person name="Anantharaman K."/>
            <person name="Thomas B.C."/>
            <person name="Malmstrom R."/>
            <person name="Stieglmeier M."/>
            <person name="Klingl A."/>
            <person name="Woyke T."/>
            <person name="Ryan C.M."/>
            <person name="Banfield J.F."/>
        </authorList>
    </citation>
    <scope>NUCLEOTIDE SEQUENCE [LARGE SCALE GENOMIC DNA]</scope>
</reference>
<dbReference type="Proteomes" id="UP000231474">
    <property type="component" value="Unassembled WGS sequence"/>
</dbReference>
<comment type="caution">
    <text evidence="2">The sequence shown here is derived from an EMBL/GenBank/DDBJ whole genome shotgun (WGS) entry which is preliminary data.</text>
</comment>
<sequence length="85" mass="8957">MALVALAKIVTTVLAIVLLVLLLPSLLQVLLLLQAQGVHALFVAVAFVVMEFHMILSVVVVGICVVLVSTAMWLIAGNSQIAPIL</sequence>
<keyword evidence="1" id="KW-0472">Membrane</keyword>
<protein>
    <recommendedName>
        <fullName evidence="4">ABC transmembrane type-1 domain-containing protein</fullName>
    </recommendedName>
</protein>
<name>A0A2M8L3Z4_9BACT</name>
<gene>
    <name evidence="2" type="ORF">COU95_01215</name>
</gene>
<evidence type="ECO:0000313" key="2">
    <source>
        <dbReference type="EMBL" id="PJE67649.1"/>
    </source>
</evidence>
<organism evidence="2 3">
    <name type="scientific">Candidatus Shapirobacteria bacterium CG10_big_fil_rev_8_21_14_0_10_40_9</name>
    <dbReference type="NCBI Taxonomy" id="1974888"/>
    <lineage>
        <taxon>Bacteria</taxon>
        <taxon>Candidatus Shapironibacteriota</taxon>
    </lineage>
</organism>
<keyword evidence="1" id="KW-1133">Transmembrane helix</keyword>
<dbReference type="EMBL" id="PFEK01000023">
    <property type="protein sequence ID" value="PJE67649.1"/>
    <property type="molecule type" value="Genomic_DNA"/>
</dbReference>
<accession>A0A2M8L3Z4</accession>
<feature type="transmembrane region" description="Helical" evidence="1">
    <location>
        <begin position="55"/>
        <end position="76"/>
    </location>
</feature>
<evidence type="ECO:0000313" key="3">
    <source>
        <dbReference type="Proteomes" id="UP000231474"/>
    </source>
</evidence>
<evidence type="ECO:0008006" key="4">
    <source>
        <dbReference type="Google" id="ProtNLM"/>
    </source>
</evidence>
<dbReference type="AlphaFoldDB" id="A0A2M8L3Z4"/>